<dbReference type="Gene3D" id="2.30.40.10">
    <property type="entry name" value="Urease, subunit C, domain 1"/>
    <property type="match status" value="1"/>
</dbReference>
<dbReference type="HAMAP" id="MF_00220_B">
    <property type="entry name" value="PyrC_classI_B"/>
    <property type="match status" value="1"/>
</dbReference>
<dbReference type="EC" id="3.5.2.3" evidence="6"/>
<evidence type="ECO:0000256" key="1">
    <source>
        <dbReference type="ARBA" id="ARBA00002368"/>
    </source>
</evidence>
<keyword evidence="5 6" id="KW-0665">Pyrimidine biosynthesis</keyword>
<feature type="binding site" evidence="6">
    <location>
        <position position="317"/>
    </location>
    <ligand>
        <name>Zn(2+)</name>
        <dbReference type="ChEBI" id="CHEBI:29105"/>
        <label>1</label>
    </ligand>
</feature>
<evidence type="ECO:0000256" key="3">
    <source>
        <dbReference type="ARBA" id="ARBA00022723"/>
    </source>
</evidence>
<evidence type="ECO:0000256" key="4">
    <source>
        <dbReference type="ARBA" id="ARBA00022801"/>
    </source>
</evidence>
<evidence type="ECO:0000256" key="5">
    <source>
        <dbReference type="ARBA" id="ARBA00022975"/>
    </source>
</evidence>
<feature type="binding site" evidence="6">
    <location>
        <position position="74"/>
    </location>
    <ligand>
        <name>Zn(2+)</name>
        <dbReference type="ChEBI" id="CHEBI:29105"/>
        <label>1</label>
    </ligand>
</feature>
<dbReference type="GO" id="GO:0005737">
    <property type="term" value="C:cytoplasm"/>
    <property type="evidence" value="ECO:0007669"/>
    <property type="project" value="TreeGrafter"/>
</dbReference>
<feature type="active site" evidence="6">
    <location>
        <position position="317"/>
    </location>
</feature>
<evidence type="ECO:0000259" key="7">
    <source>
        <dbReference type="Pfam" id="PF12890"/>
    </source>
</evidence>
<dbReference type="NCBIfam" id="TIGR00857">
    <property type="entry name" value="pyrC_multi"/>
    <property type="match status" value="1"/>
</dbReference>
<dbReference type="InterPro" id="IPR002195">
    <property type="entry name" value="Dihydroorotase_CS"/>
</dbReference>
<accession>A0A933GL70</accession>
<evidence type="ECO:0000256" key="2">
    <source>
        <dbReference type="ARBA" id="ARBA00010286"/>
    </source>
</evidence>
<evidence type="ECO:0000256" key="6">
    <source>
        <dbReference type="HAMAP-Rule" id="MF_00220"/>
    </source>
</evidence>
<feature type="binding site" evidence="6">
    <location>
        <position position="191"/>
    </location>
    <ligand>
        <name>Zn(2+)</name>
        <dbReference type="ChEBI" id="CHEBI:29105"/>
        <label>2</label>
    </ligand>
</feature>
<comment type="function">
    <text evidence="1 6">Catalyzes the reversible cyclization of carbamoyl aspartate to dihydroorotate.</text>
</comment>
<dbReference type="Pfam" id="PF12890">
    <property type="entry name" value="DHOase"/>
    <property type="match status" value="1"/>
</dbReference>
<comment type="caution">
    <text evidence="8">The sequence shown here is derived from an EMBL/GenBank/DDBJ whole genome shotgun (WGS) entry which is preliminary data.</text>
</comment>
<dbReference type="CDD" id="cd01317">
    <property type="entry name" value="DHOase_IIa"/>
    <property type="match status" value="1"/>
</dbReference>
<dbReference type="SUPFAM" id="SSF51556">
    <property type="entry name" value="Metallo-dependent hydrolases"/>
    <property type="match status" value="1"/>
</dbReference>
<comment type="catalytic activity">
    <reaction evidence="6">
        <text>(S)-dihydroorotate + H2O = N-carbamoyl-L-aspartate + H(+)</text>
        <dbReference type="Rhea" id="RHEA:24296"/>
        <dbReference type="ChEBI" id="CHEBI:15377"/>
        <dbReference type="ChEBI" id="CHEBI:15378"/>
        <dbReference type="ChEBI" id="CHEBI:30864"/>
        <dbReference type="ChEBI" id="CHEBI:32814"/>
        <dbReference type="EC" id="3.5.2.3"/>
    </reaction>
</comment>
<dbReference type="AlphaFoldDB" id="A0A933GL70"/>
<dbReference type="PANTHER" id="PTHR43668">
    <property type="entry name" value="ALLANTOINASE"/>
    <property type="match status" value="1"/>
</dbReference>
<comment type="pathway">
    <text evidence="6">Pyrimidine metabolism; UMP biosynthesis via de novo pathway; (S)-dihydroorotate from bicarbonate: step 3/3.</text>
</comment>
<keyword evidence="6" id="KW-0862">Zinc</keyword>
<proteinExistence type="inferred from homology"/>
<evidence type="ECO:0000313" key="9">
    <source>
        <dbReference type="Proteomes" id="UP000772181"/>
    </source>
</evidence>
<dbReference type="PROSITE" id="PS00483">
    <property type="entry name" value="DIHYDROOROTASE_2"/>
    <property type="match status" value="1"/>
</dbReference>
<dbReference type="GO" id="GO:0008270">
    <property type="term" value="F:zinc ion binding"/>
    <property type="evidence" value="ECO:0007669"/>
    <property type="project" value="UniProtKB-UniRule"/>
</dbReference>
<feature type="binding site" evidence="6">
    <location>
        <position position="72"/>
    </location>
    <ligand>
        <name>Zn(2+)</name>
        <dbReference type="ChEBI" id="CHEBI:29105"/>
        <label>1</label>
    </ligand>
</feature>
<dbReference type="SUPFAM" id="SSF51338">
    <property type="entry name" value="Composite domain of metallo-dependent hydrolases"/>
    <property type="match status" value="1"/>
</dbReference>
<feature type="binding site" evidence="6">
    <location>
        <position position="164"/>
    </location>
    <ligand>
        <name>Zn(2+)</name>
        <dbReference type="ChEBI" id="CHEBI:29105"/>
        <label>2</label>
    </ligand>
</feature>
<comment type="similarity">
    <text evidence="2 6">Belongs to the metallo-dependent hydrolases superfamily. DHOase family. Class I DHOase subfamily.</text>
</comment>
<organism evidence="8 9">
    <name type="scientific">Tectimicrobiota bacterium</name>
    <dbReference type="NCBI Taxonomy" id="2528274"/>
    <lineage>
        <taxon>Bacteria</taxon>
        <taxon>Pseudomonadati</taxon>
        <taxon>Nitrospinota/Tectimicrobiota group</taxon>
        <taxon>Candidatus Tectimicrobiota</taxon>
    </lineage>
</organism>
<name>A0A933GL70_UNCTE</name>
<reference evidence="8" key="1">
    <citation type="submission" date="2020-07" db="EMBL/GenBank/DDBJ databases">
        <title>Huge and variable diversity of episymbiotic CPR bacteria and DPANN archaea in groundwater ecosystems.</title>
        <authorList>
            <person name="He C.Y."/>
            <person name="Keren R."/>
            <person name="Whittaker M."/>
            <person name="Farag I.F."/>
            <person name="Doudna J."/>
            <person name="Cate J.H.D."/>
            <person name="Banfield J.F."/>
        </authorList>
    </citation>
    <scope>NUCLEOTIDE SEQUENCE</scope>
    <source>
        <strain evidence="8">NC_groundwater_1482_Ag_S-0.65um_47_24</strain>
    </source>
</reference>
<feature type="binding site" evidence="6">
    <location>
        <position position="244"/>
    </location>
    <ligand>
        <name>Zn(2+)</name>
        <dbReference type="ChEBI" id="CHEBI:29105"/>
        <label>2</label>
    </ligand>
</feature>
<dbReference type="Proteomes" id="UP000772181">
    <property type="component" value="Unassembled WGS sequence"/>
</dbReference>
<dbReference type="GO" id="GO:0004038">
    <property type="term" value="F:allantoinase activity"/>
    <property type="evidence" value="ECO:0007669"/>
    <property type="project" value="TreeGrafter"/>
</dbReference>
<dbReference type="InterPro" id="IPR024403">
    <property type="entry name" value="DHOase_cat"/>
</dbReference>
<dbReference type="InterPro" id="IPR004722">
    <property type="entry name" value="DHOase"/>
</dbReference>
<dbReference type="GO" id="GO:0006145">
    <property type="term" value="P:purine nucleobase catabolic process"/>
    <property type="evidence" value="ECO:0007669"/>
    <property type="project" value="TreeGrafter"/>
</dbReference>
<feature type="binding site" evidence="6">
    <location>
        <position position="321"/>
    </location>
    <ligand>
        <name>substrate</name>
    </ligand>
</feature>
<feature type="binding site" evidence="6">
    <location>
        <position position="164"/>
    </location>
    <ligand>
        <name>Zn(2+)</name>
        <dbReference type="ChEBI" id="CHEBI:29105"/>
        <label>1</label>
    </ligand>
</feature>
<dbReference type="EMBL" id="JACQWF010000017">
    <property type="protein sequence ID" value="MBI4594819.1"/>
    <property type="molecule type" value="Genomic_DNA"/>
</dbReference>
<feature type="binding site" evidence="6">
    <location>
        <begin position="74"/>
        <end position="76"/>
    </location>
    <ligand>
        <name>substrate</name>
    </ligand>
</feature>
<dbReference type="GO" id="GO:0004151">
    <property type="term" value="F:dihydroorotase activity"/>
    <property type="evidence" value="ECO:0007669"/>
    <property type="project" value="UniProtKB-UniRule"/>
</dbReference>
<dbReference type="InterPro" id="IPR011059">
    <property type="entry name" value="Metal-dep_hydrolase_composite"/>
</dbReference>
<dbReference type="InterPro" id="IPR050138">
    <property type="entry name" value="DHOase/Allantoinase_Hydrolase"/>
</dbReference>
<sequence>MILIIRKGRVFDPGNYLDEVLDIYIEDGHIIEIGKEILERFPGLRTKITPERGDLILEAQGKLIVPGFIDLHTHLREPGFEYKETIETGTQAAAAGGFTTIACMANTSPVNDCRAVTEYIISQSHKHGVADVLPIGAITRGLSGETLSEIAELKSAGVVALSDDGKPVMSSLLMRIALEYARMFELPVISHCEDLPLAGKGVMNEGYFSTVLGLSGVPKAAEEIMVARDLALAELTKGHIHIAHASTKGTLRMISEARNRGVRVTCEVTPHHLTLTDESVLSFDTNTKVNPPLRSFEDVEALREGINNGTVDAIVTDHAPHALHEKDQEYDLAPFGMVGLETAVPLLFKLIQEGKLDLKRTVSALTFGPATVIKKEMKGLKAGAEAHISIIDLEKGIVIDSGKFKSKGRNTPFQGWSCPAKIDKTIRRGKIVFDGEKSE</sequence>
<feature type="binding site" evidence="6">
    <location>
        <position position="106"/>
    </location>
    <ligand>
        <name>substrate</name>
    </ligand>
</feature>
<keyword evidence="4 6" id="KW-0378">Hydrolase</keyword>
<feature type="binding site" evidence="6">
    <location>
        <begin position="335"/>
        <end position="336"/>
    </location>
    <ligand>
        <name>substrate</name>
    </ligand>
</feature>
<dbReference type="InterPro" id="IPR032466">
    <property type="entry name" value="Metal_Hydrolase"/>
</dbReference>
<keyword evidence="3 6" id="KW-0479">Metal-binding</keyword>
<evidence type="ECO:0000313" key="8">
    <source>
        <dbReference type="EMBL" id="MBI4594819.1"/>
    </source>
</evidence>
<comment type="cofactor">
    <cofactor evidence="6">
        <name>Zn(2+)</name>
        <dbReference type="ChEBI" id="CHEBI:29105"/>
    </cofactor>
    <text evidence="6">Binds 2 Zn(2+) ions per subunit.</text>
</comment>
<dbReference type="Gene3D" id="3.20.20.140">
    <property type="entry name" value="Metal-dependent hydrolases"/>
    <property type="match status" value="1"/>
</dbReference>
<feature type="domain" description="Dihydroorotase catalytic" evidence="7">
    <location>
        <begin position="61"/>
        <end position="248"/>
    </location>
</feature>
<dbReference type="PANTHER" id="PTHR43668:SF2">
    <property type="entry name" value="ALLANTOINASE"/>
    <property type="match status" value="1"/>
</dbReference>
<gene>
    <name evidence="6" type="primary">pyrC</name>
    <name evidence="8" type="ORF">HY730_00390</name>
</gene>
<protein>
    <recommendedName>
        <fullName evidence="6">Dihydroorotase</fullName>
        <shortName evidence="6">DHOase</shortName>
        <ecNumber evidence="6">3.5.2.3</ecNumber>
    </recommendedName>
</protein>
<dbReference type="GO" id="GO:0044205">
    <property type="term" value="P:'de novo' UMP biosynthetic process"/>
    <property type="evidence" value="ECO:0007669"/>
    <property type="project" value="UniProtKB-UniRule"/>
</dbReference>
<feature type="binding site" evidence="6">
    <location>
        <position position="290"/>
    </location>
    <ligand>
        <name>substrate</name>
    </ligand>
</feature>